<evidence type="ECO:0000256" key="2">
    <source>
        <dbReference type="ARBA" id="ARBA00006490"/>
    </source>
</evidence>
<evidence type="ECO:0000256" key="4">
    <source>
        <dbReference type="ARBA" id="ARBA00022898"/>
    </source>
</evidence>
<comment type="cofactor">
    <cofactor evidence="1 7">
        <name>pyridoxal 5'-phosphate</name>
        <dbReference type="ChEBI" id="CHEBI:597326"/>
    </cofactor>
</comment>
<dbReference type="PROSITE" id="PS00595">
    <property type="entry name" value="AA_TRANSFER_CLASS_5"/>
    <property type="match status" value="1"/>
</dbReference>
<evidence type="ECO:0000259" key="8">
    <source>
        <dbReference type="Pfam" id="PF00266"/>
    </source>
</evidence>
<keyword evidence="3" id="KW-0479">Metal-binding</keyword>
<dbReference type="InterPro" id="IPR015421">
    <property type="entry name" value="PyrdxlP-dep_Trfase_major"/>
</dbReference>
<dbReference type="PIRSF" id="PIRSF005572">
    <property type="entry name" value="NifS"/>
    <property type="match status" value="1"/>
</dbReference>
<dbReference type="RefSeq" id="WP_343131110.1">
    <property type="nucleotide sequence ID" value="NZ_JBCITK010000001.1"/>
</dbReference>
<evidence type="ECO:0000256" key="7">
    <source>
        <dbReference type="RuleBase" id="RU004504"/>
    </source>
</evidence>
<dbReference type="Proteomes" id="UP001418796">
    <property type="component" value="Unassembled WGS sequence"/>
</dbReference>
<organism evidence="9 10">
    <name type="scientific">Alkalicoccobacillus gibsonii</name>
    <dbReference type="NCBI Taxonomy" id="79881"/>
    <lineage>
        <taxon>Bacteria</taxon>
        <taxon>Bacillati</taxon>
        <taxon>Bacillota</taxon>
        <taxon>Bacilli</taxon>
        <taxon>Bacillales</taxon>
        <taxon>Bacillaceae</taxon>
        <taxon>Alkalicoccobacillus</taxon>
    </lineage>
</organism>
<comment type="caution">
    <text evidence="9">The sequence shown here is derived from an EMBL/GenBank/DDBJ whole genome shotgun (WGS) entry which is preliminary data.</text>
</comment>
<dbReference type="Gene3D" id="3.90.1150.10">
    <property type="entry name" value="Aspartate Aminotransferase, domain 1"/>
    <property type="match status" value="1"/>
</dbReference>
<keyword evidence="5" id="KW-0408">Iron</keyword>
<dbReference type="PANTHER" id="PTHR11601">
    <property type="entry name" value="CYSTEINE DESULFURYLASE FAMILY MEMBER"/>
    <property type="match status" value="1"/>
</dbReference>
<dbReference type="PANTHER" id="PTHR11601:SF50">
    <property type="entry name" value="CYSTEINE DESULFURASE ISCS 2-RELATED"/>
    <property type="match status" value="1"/>
</dbReference>
<evidence type="ECO:0000256" key="1">
    <source>
        <dbReference type="ARBA" id="ARBA00001933"/>
    </source>
</evidence>
<reference evidence="9 10" key="1">
    <citation type="submission" date="2024-03" db="EMBL/GenBank/DDBJ databases">
        <title>Bacilli Hybrid Assemblies.</title>
        <authorList>
            <person name="Kovac J."/>
        </authorList>
    </citation>
    <scope>NUCLEOTIDE SEQUENCE [LARGE SCALE GENOMIC DNA]</scope>
    <source>
        <strain evidence="9 10">FSL R7-0666</strain>
    </source>
</reference>
<feature type="domain" description="Aminotransferase class V" evidence="8">
    <location>
        <begin position="2"/>
        <end position="364"/>
    </location>
</feature>
<dbReference type="Pfam" id="PF00266">
    <property type="entry name" value="Aminotran_5"/>
    <property type="match status" value="1"/>
</dbReference>
<proteinExistence type="inferred from homology"/>
<dbReference type="NCBIfam" id="NF002806">
    <property type="entry name" value="PRK02948.1"/>
    <property type="match status" value="1"/>
</dbReference>
<name>A0ABU9VKJ2_9BACI</name>
<dbReference type="SUPFAM" id="SSF53383">
    <property type="entry name" value="PLP-dependent transferases"/>
    <property type="match status" value="1"/>
</dbReference>
<comment type="similarity">
    <text evidence="2">Belongs to the class-V pyridoxal-phosphate-dependent aminotransferase family. NifS/IscS subfamily.</text>
</comment>
<evidence type="ECO:0000313" key="10">
    <source>
        <dbReference type="Proteomes" id="UP001418796"/>
    </source>
</evidence>
<dbReference type="EMBL" id="JBCITK010000001">
    <property type="protein sequence ID" value="MEN0644412.1"/>
    <property type="molecule type" value="Genomic_DNA"/>
</dbReference>
<evidence type="ECO:0000256" key="3">
    <source>
        <dbReference type="ARBA" id="ARBA00022723"/>
    </source>
</evidence>
<dbReference type="InterPro" id="IPR015424">
    <property type="entry name" value="PyrdxlP-dep_Trfase"/>
</dbReference>
<keyword evidence="6" id="KW-0411">Iron-sulfur</keyword>
<keyword evidence="10" id="KW-1185">Reference proteome</keyword>
<keyword evidence="4" id="KW-0663">Pyridoxal phosphate</keyword>
<dbReference type="InterPro" id="IPR016454">
    <property type="entry name" value="Cysteine_dSase"/>
</dbReference>
<evidence type="ECO:0000313" key="9">
    <source>
        <dbReference type="EMBL" id="MEN0644412.1"/>
    </source>
</evidence>
<accession>A0ABU9VKJ2</accession>
<dbReference type="InterPro" id="IPR000192">
    <property type="entry name" value="Aminotrans_V_dom"/>
</dbReference>
<dbReference type="InterPro" id="IPR015422">
    <property type="entry name" value="PyrdxlP-dep_Trfase_small"/>
</dbReference>
<gene>
    <name evidence="9" type="ORF">MKY91_14770</name>
</gene>
<evidence type="ECO:0000256" key="6">
    <source>
        <dbReference type="ARBA" id="ARBA00023014"/>
    </source>
</evidence>
<evidence type="ECO:0000256" key="5">
    <source>
        <dbReference type="ARBA" id="ARBA00023004"/>
    </source>
</evidence>
<dbReference type="InterPro" id="IPR020578">
    <property type="entry name" value="Aminotrans_V_PyrdxlP_BS"/>
</dbReference>
<sequence>MIYLDNSATTAPNEEVLKTYLTVSKQFFGNASSLHRLGVESEKVLNRSRALMAELLEVAPSSILFTASGTESNNLAIKGTLLSSFQKGTHLITTASEHASVNETFKWLETNGYHVTYLPVDEYGCLSLKELEQAITKETSLVSISHVNNETGTIQPVEEIGALLAGYPQVRFHVDHVQGAGKVPLSIKKAKVDLLTMSAHKFHGLKGTALLYIRPHLQLTPLLHGGDQEFGYRGGTEHVAGAAAMAKAYKMELGRSKNEKQKLPRLRNRLVEYANESNALVLNSDPEHGAPHIINFSAPGYKPEVIIQELAEQEIYVSTQSACSSKQLEPSRVLLAMGKTEEIASSAIRISLSYETTDQEIDVFISAMDTLLPRIRKVVKERV</sequence>
<protein>
    <submittedName>
        <fullName evidence="9">Cysteine desulfurase family protein</fullName>
    </submittedName>
</protein>
<dbReference type="Gene3D" id="3.40.640.10">
    <property type="entry name" value="Type I PLP-dependent aspartate aminotransferase-like (Major domain)"/>
    <property type="match status" value="1"/>
</dbReference>